<comment type="subcellular location">
    <subcellularLocation>
        <location evidence="1">Membrane</location>
        <topology evidence="1">Multi-pass membrane protein</topology>
    </subcellularLocation>
</comment>
<feature type="domain" description="EGF-like" evidence="15">
    <location>
        <begin position="675"/>
        <end position="713"/>
    </location>
</feature>
<dbReference type="Proteomes" id="UP001165289">
    <property type="component" value="Unassembled WGS sequence"/>
</dbReference>
<feature type="signal peptide" evidence="14">
    <location>
        <begin position="1"/>
        <end position="22"/>
    </location>
</feature>
<dbReference type="SMART" id="SM00179">
    <property type="entry name" value="EGF_CA"/>
    <property type="match status" value="6"/>
</dbReference>
<evidence type="ECO:0000256" key="7">
    <source>
        <dbReference type="ARBA" id="ARBA00023040"/>
    </source>
</evidence>
<feature type="domain" description="EGF-like" evidence="15">
    <location>
        <begin position="579"/>
        <end position="614"/>
    </location>
</feature>
<feature type="transmembrane region" description="Helical" evidence="13">
    <location>
        <begin position="1271"/>
        <end position="1298"/>
    </location>
</feature>
<dbReference type="InterPro" id="IPR017981">
    <property type="entry name" value="GPCR_2-like_7TM"/>
</dbReference>
<evidence type="ECO:0000256" key="2">
    <source>
        <dbReference type="ARBA" id="ARBA00022536"/>
    </source>
</evidence>
<dbReference type="PROSITE" id="PS50227">
    <property type="entry name" value="G_PROTEIN_RECEP_F2_3"/>
    <property type="match status" value="1"/>
</dbReference>
<feature type="domain" description="EGF-like" evidence="15">
    <location>
        <begin position="714"/>
        <end position="753"/>
    </location>
</feature>
<dbReference type="PROSITE" id="PS00010">
    <property type="entry name" value="ASX_HYDROXYL"/>
    <property type="match status" value="4"/>
</dbReference>
<dbReference type="CDD" id="cd00054">
    <property type="entry name" value="EGF_CA"/>
    <property type="match status" value="3"/>
</dbReference>
<reference evidence="18 19" key="1">
    <citation type="journal article" date="2023" name="BMC Biol.">
        <title>The compact genome of the sponge Oopsacas minuta (Hexactinellida) is lacking key metazoan core genes.</title>
        <authorList>
            <person name="Santini S."/>
            <person name="Schenkelaars Q."/>
            <person name="Jourda C."/>
            <person name="Duchesne M."/>
            <person name="Belahbib H."/>
            <person name="Rocher C."/>
            <person name="Selva M."/>
            <person name="Riesgo A."/>
            <person name="Vervoort M."/>
            <person name="Leys S.P."/>
            <person name="Kodjabachian L."/>
            <person name="Le Bivic A."/>
            <person name="Borchiellini C."/>
            <person name="Claverie J.M."/>
            <person name="Renard E."/>
        </authorList>
    </citation>
    <scope>NUCLEOTIDE SEQUENCE [LARGE SCALE GENOMIC DNA]</scope>
    <source>
        <strain evidence="18">SPO-2</strain>
    </source>
</reference>
<dbReference type="GO" id="GO:0016020">
    <property type="term" value="C:membrane"/>
    <property type="evidence" value="ECO:0007669"/>
    <property type="project" value="UniProtKB-SubCell"/>
</dbReference>
<feature type="transmembrane region" description="Helical" evidence="13">
    <location>
        <begin position="1356"/>
        <end position="1380"/>
    </location>
</feature>
<evidence type="ECO:0000259" key="16">
    <source>
        <dbReference type="PROSITE" id="PS50227"/>
    </source>
</evidence>
<dbReference type="InterPro" id="IPR001881">
    <property type="entry name" value="EGF-like_Ca-bd_dom"/>
</dbReference>
<dbReference type="PROSITE" id="PS50261">
    <property type="entry name" value="G_PROTEIN_RECEP_F2_4"/>
    <property type="match status" value="1"/>
</dbReference>
<feature type="domain" description="EGF-like" evidence="15">
    <location>
        <begin position="538"/>
        <end position="577"/>
    </location>
</feature>
<feature type="chain" id="PRO_5043978393" evidence="14">
    <location>
        <begin position="23"/>
        <end position="1543"/>
    </location>
</feature>
<feature type="transmembrane region" description="Helical" evidence="13">
    <location>
        <begin position="1401"/>
        <end position="1425"/>
    </location>
</feature>
<feature type="domain" description="EGF-like" evidence="15">
    <location>
        <begin position="770"/>
        <end position="809"/>
    </location>
</feature>
<keyword evidence="19" id="KW-1185">Reference proteome</keyword>
<dbReference type="InterPro" id="IPR000742">
    <property type="entry name" value="EGF"/>
</dbReference>
<feature type="domain" description="EGF-like" evidence="15">
    <location>
        <begin position="235"/>
        <end position="273"/>
    </location>
</feature>
<keyword evidence="6 13" id="KW-1133">Transmembrane helix</keyword>
<dbReference type="InterPro" id="IPR000832">
    <property type="entry name" value="GPCR_2_secretin-like"/>
</dbReference>
<evidence type="ECO:0000256" key="11">
    <source>
        <dbReference type="ARBA" id="ARBA00023224"/>
    </source>
</evidence>
<evidence type="ECO:0000256" key="10">
    <source>
        <dbReference type="ARBA" id="ARBA00023170"/>
    </source>
</evidence>
<feature type="transmembrane region" description="Helical" evidence="13">
    <location>
        <begin position="1245"/>
        <end position="1265"/>
    </location>
</feature>
<dbReference type="PANTHER" id="PTHR24034">
    <property type="entry name" value="EGF-LIKE DOMAIN-CONTAINING PROTEIN"/>
    <property type="match status" value="1"/>
</dbReference>
<evidence type="ECO:0000313" key="18">
    <source>
        <dbReference type="EMBL" id="KAI6649725.1"/>
    </source>
</evidence>
<dbReference type="Gene3D" id="2.10.25.10">
    <property type="entry name" value="Laminin"/>
    <property type="match status" value="5"/>
</dbReference>
<evidence type="ECO:0000256" key="3">
    <source>
        <dbReference type="ARBA" id="ARBA00022692"/>
    </source>
</evidence>
<evidence type="ECO:0000256" key="14">
    <source>
        <dbReference type="SAM" id="SignalP"/>
    </source>
</evidence>
<evidence type="ECO:0000256" key="12">
    <source>
        <dbReference type="PROSITE-ProRule" id="PRU00076"/>
    </source>
</evidence>
<dbReference type="Pfam" id="PF07645">
    <property type="entry name" value="EGF_CA"/>
    <property type="match status" value="3"/>
</dbReference>
<dbReference type="EMBL" id="JAKMXF010000318">
    <property type="protein sequence ID" value="KAI6649725.1"/>
    <property type="molecule type" value="Genomic_DNA"/>
</dbReference>
<dbReference type="InterPro" id="IPR001879">
    <property type="entry name" value="GPCR_2_extracellular_dom"/>
</dbReference>
<evidence type="ECO:0000256" key="4">
    <source>
        <dbReference type="ARBA" id="ARBA00022729"/>
    </source>
</evidence>
<dbReference type="InterPro" id="IPR018097">
    <property type="entry name" value="EGF_Ca-bd_CS"/>
</dbReference>
<keyword evidence="8 13" id="KW-0472">Membrane</keyword>
<dbReference type="SMART" id="SM00181">
    <property type="entry name" value="EGF"/>
    <property type="match status" value="8"/>
</dbReference>
<dbReference type="SUPFAM" id="SSF111418">
    <property type="entry name" value="Hormone receptor domain"/>
    <property type="match status" value="1"/>
</dbReference>
<feature type="disulfide bond" evidence="12">
    <location>
        <begin position="244"/>
        <end position="261"/>
    </location>
</feature>
<keyword evidence="3 13" id="KW-0812">Transmembrane</keyword>
<keyword evidence="5" id="KW-0677">Repeat</keyword>
<dbReference type="SUPFAM" id="SSF57196">
    <property type="entry name" value="EGF/Laminin"/>
    <property type="match status" value="5"/>
</dbReference>
<evidence type="ECO:0000256" key="5">
    <source>
        <dbReference type="ARBA" id="ARBA00022737"/>
    </source>
</evidence>
<keyword evidence="9 12" id="KW-1015">Disulfide bond</keyword>
<feature type="domain" description="G-protein coupled receptors family 2 profile 1" evidence="16">
    <location>
        <begin position="796"/>
        <end position="878"/>
    </location>
</feature>
<feature type="disulfide bond" evidence="12">
    <location>
        <begin position="503"/>
        <end position="520"/>
    </location>
</feature>
<feature type="transmembrane region" description="Helical" evidence="13">
    <location>
        <begin position="1310"/>
        <end position="1336"/>
    </location>
</feature>
<dbReference type="InterPro" id="IPR000152">
    <property type="entry name" value="EGF-type_Asp/Asn_hydroxyl_site"/>
</dbReference>
<evidence type="ECO:0000259" key="17">
    <source>
        <dbReference type="PROSITE" id="PS50261"/>
    </source>
</evidence>
<feature type="domain" description="EGF-like" evidence="15">
    <location>
        <begin position="494"/>
        <end position="537"/>
    </location>
</feature>
<feature type="transmembrane region" description="Helical" evidence="13">
    <location>
        <begin position="1209"/>
        <end position="1233"/>
    </location>
</feature>
<comment type="caution">
    <text evidence="12">Lacks conserved residue(s) required for the propagation of feature annotation.</text>
</comment>
<keyword evidence="10" id="KW-0675">Receptor</keyword>
<dbReference type="GO" id="GO:0004930">
    <property type="term" value="F:G protein-coupled receptor activity"/>
    <property type="evidence" value="ECO:0007669"/>
    <property type="project" value="UniProtKB-KW"/>
</dbReference>
<dbReference type="InterPro" id="IPR036445">
    <property type="entry name" value="GPCR_2_extracell_dom_sf"/>
</dbReference>
<organism evidence="18 19">
    <name type="scientific">Oopsacas minuta</name>
    <dbReference type="NCBI Taxonomy" id="111878"/>
    <lineage>
        <taxon>Eukaryota</taxon>
        <taxon>Metazoa</taxon>
        <taxon>Porifera</taxon>
        <taxon>Hexactinellida</taxon>
        <taxon>Hexasterophora</taxon>
        <taxon>Lyssacinosida</taxon>
        <taxon>Leucopsacidae</taxon>
        <taxon>Oopsacas</taxon>
    </lineage>
</organism>
<protein>
    <submittedName>
        <fullName evidence="18">SCO-spondin-like</fullName>
    </submittedName>
</protein>
<name>A0AAV7JLF0_9METZ</name>
<feature type="disulfide bond" evidence="12">
    <location>
        <begin position="583"/>
        <end position="593"/>
    </location>
</feature>
<evidence type="ECO:0000256" key="6">
    <source>
        <dbReference type="ARBA" id="ARBA00022989"/>
    </source>
</evidence>
<evidence type="ECO:0000256" key="13">
    <source>
        <dbReference type="SAM" id="Phobius"/>
    </source>
</evidence>
<keyword evidence="2 12" id="KW-0245">EGF-like domain</keyword>
<keyword evidence="7" id="KW-0297">G-protein coupled receptor</keyword>
<dbReference type="Pfam" id="PF00002">
    <property type="entry name" value="7tm_2"/>
    <property type="match status" value="1"/>
</dbReference>
<dbReference type="PROSITE" id="PS01186">
    <property type="entry name" value="EGF_2"/>
    <property type="match status" value="2"/>
</dbReference>
<evidence type="ECO:0000256" key="9">
    <source>
        <dbReference type="ARBA" id="ARBA00023157"/>
    </source>
</evidence>
<feature type="disulfide bond" evidence="12">
    <location>
        <begin position="604"/>
        <end position="613"/>
    </location>
</feature>
<dbReference type="InterPro" id="IPR049883">
    <property type="entry name" value="NOTCH1_EGF-like"/>
</dbReference>
<dbReference type="Gene3D" id="1.20.1070.10">
    <property type="entry name" value="Rhodopsin 7-helix transmembrane proteins"/>
    <property type="match status" value="1"/>
</dbReference>
<feature type="disulfide bond" evidence="12">
    <location>
        <begin position="567"/>
        <end position="576"/>
    </location>
</feature>
<dbReference type="PROSITE" id="PS00022">
    <property type="entry name" value="EGF_1"/>
    <property type="match status" value="2"/>
</dbReference>
<evidence type="ECO:0000313" key="19">
    <source>
        <dbReference type="Proteomes" id="UP001165289"/>
    </source>
</evidence>
<evidence type="ECO:0000256" key="1">
    <source>
        <dbReference type="ARBA" id="ARBA00004141"/>
    </source>
</evidence>
<dbReference type="PROSITE" id="PS50026">
    <property type="entry name" value="EGF_3"/>
    <property type="match status" value="7"/>
</dbReference>
<sequence>MRLVLKYFLILVLSIACLQVSAECDFPDNSTKDGFLKDLVMEDSRTLVNSYHSCSVRDQNNITKYTYILLTLEIEVAGAEYYARLSLNCSARMWKVNNMTDTISVPDNPPVFLDSSYMRVDCYECNLNFSPVSSDLYGCMECHDDCLRAGVNNSLGYCYGQSASECCSYSLDGMCVAMCPLNYVYNNESACVCAPNRSGPDCSNCDLICQNGTAETDCSVCNCDVDYFGTVCESQYLPCLGTPCQNGGLCIDGIGDNVYTCDCNNMWEGTDCATCPIVCQNGGTPNSTCNGCNCINSWGGFDCSVCGITCENEGFHNTICTGCDCVGNWGGGDCDTCELSSCLNNGSANSTCNGCNCINSWEGFDCSVCGITCENEGFHNTSCTGCDCVGNWGGGDCDTCELSSCLNGGTANSTCNGCNCINSWEGFDCSVCGITCENEGFHNTICTGCDCVEYWEDSSCTTCGLDCKHGTSEYSNCTGCQCPRTLTGDLCDQEADLCSGDPCGITSNCTDLTHPNTYECDCDPAYILIDQIYPVCVLDDACDPNPCDRQFSINCLNVPPHDYKCICVPDITAKNCSEVIDNCIPDPCVNGLCMDGNATYICECTNSFQGMDCDVCNLTCGVGSVLNSDTCECDFTRIPCGSTSCDLITEVCDVDHCICNSPAFAEGIEPGPCFDNDECLGFPCHEDAICTNAYGSYTCVCKQGFMGDGIDCTDINECSFYYPACGQYPAVCMNIVGGFNCVCPTGYSSNNLTQPSYCYTEDCKEKMCVDINECATPDLCGANQKCENILGGYFCECLQGFFPTGSDCTPSIDGLKCPSTLDGTGTVYPDTPIGITIRKQCPNTLYGVISRTCIPPCECTADQPVWGYSNANECVSQNLFEEINQLRRLSIRELTDENILVNAINEVWRLTDDSFLLGKDLEIATIFIHEVELVIRDWPTSMYSLSLSEYGTLLNIADYLLSKSAESWEETDNSTANILSIIDTIRRIGNRISISIYDNSDVSYTFQGNSFFLKLITWDEYTTDYFESSLLFPENTNHFMTLPYMEVGRVSLPGTRTPNDCKTSLLLLQLTSVSSLLSTAVTGGLRRNQCIDTRIQTPRNTYQFIGDSISMSLTQGICQFVSITDFPTDSPLVFTLPNSPDYQISKNMFFNTKLFSLNEYSKSDLIPYTQSCEIQTTDDDVISFHCTSFNHYIPLLISPVEGLFPTATLVLTIVIKVILALSSFCCLIALILLIFKIFQMRKGLVFVRFNVIFSIMIAFIVFLAGIDRTEIPWVCSIFAGLMQYFAICTTLWSLLDVINVILIVTRKNYFIYDIIFFLVGYLVPIIPIAFSVGFSLCSYIRARLYCWPSSETNINVQFAISAPLYLAVIVLIVLIVVLLFTSFKERAHYRDSSAKRFVRDLTVQLSSITLPVVLIITWILAAYAFDRDEENFGSQICFIVSAGITGIYCLFAYSIASSEKFRFYSDKIESDSLELLNQCVEPNTTTTNISRARRESIINPIYSEDNEMKRASTGYSKTAVDAPIKELENYIRERETTLISSRK</sequence>
<dbReference type="FunFam" id="2.10.25.10:FF:000038">
    <property type="entry name" value="Fibrillin 2"/>
    <property type="match status" value="2"/>
</dbReference>
<feature type="transmembrane region" description="Helical" evidence="13">
    <location>
        <begin position="1431"/>
        <end position="1453"/>
    </location>
</feature>
<keyword evidence="11" id="KW-0807">Transducer</keyword>
<dbReference type="PANTHER" id="PTHR24034:SF209">
    <property type="entry name" value="EGF-LIKE DOMAIN-CONTAINING PROTEIN"/>
    <property type="match status" value="1"/>
</dbReference>
<feature type="domain" description="G-protein coupled receptors family 2 profile 2" evidence="17">
    <location>
        <begin position="1212"/>
        <end position="1457"/>
    </location>
</feature>
<accession>A0AAV7JLF0</accession>
<gene>
    <name evidence="18" type="ORF">LOD99_6515</name>
</gene>
<proteinExistence type="predicted"/>
<feature type="disulfide bond" evidence="12">
    <location>
        <begin position="263"/>
        <end position="272"/>
    </location>
</feature>
<comment type="caution">
    <text evidence="18">The sequence shown here is derived from an EMBL/GenBank/DDBJ whole genome shotgun (WGS) entry which is preliminary data.</text>
</comment>
<keyword evidence="4 14" id="KW-0732">Signal</keyword>
<dbReference type="GO" id="GO:0007166">
    <property type="term" value="P:cell surface receptor signaling pathway"/>
    <property type="evidence" value="ECO:0007669"/>
    <property type="project" value="InterPro"/>
</dbReference>
<evidence type="ECO:0000256" key="8">
    <source>
        <dbReference type="ARBA" id="ARBA00023136"/>
    </source>
</evidence>
<dbReference type="GO" id="GO:0005509">
    <property type="term" value="F:calcium ion binding"/>
    <property type="evidence" value="ECO:0007669"/>
    <property type="project" value="InterPro"/>
</dbReference>
<dbReference type="PROSITE" id="PS01187">
    <property type="entry name" value="EGF_CA"/>
    <property type="match status" value="1"/>
</dbReference>
<dbReference type="InterPro" id="IPR050751">
    <property type="entry name" value="ECM_structural_protein"/>
</dbReference>
<evidence type="ECO:0000259" key="15">
    <source>
        <dbReference type="PROSITE" id="PS50026"/>
    </source>
</evidence>
<dbReference type="PROSITE" id="PS51257">
    <property type="entry name" value="PROKAR_LIPOPROTEIN"/>
    <property type="match status" value="1"/>
</dbReference>